<evidence type="ECO:0000313" key="2">
    <source>
        <dbReference type="EMBL" id="MPM54232.1"/>
    </source>
</evidence>
<feature type="region of interest" description="Disordered" evidence="1">
    <location>
        <begin position="136"/>
        <end position="157"/>
    </location>
</feature>
<organism evidence="2">
    <name type="scientific">bioreactor metagenome</name>
    <dbReference type="NCBI Taxonomy" id="1076179"/>
    <lineage>
        <taxon>unclassified sequences</taxon>
        <taxon>metagenomes</taxon>
        <taxon>ecological metagenomes</taxon>
    </lineage>
</organism>
<feature type="compositionally biased region" description="Pro residues" evidence="1">
    <location>
        <begin position="67"/>
        <end position="76"/>
    </location>
</feature>
<dbReference type="AlphaFoldDB" id="A0A645ALW3"/>
<feature type="compositionally biased region" description="Basic residues" evidence="1">
    <location>
        <begin position="143"/>
        <end position="157"/>
    </location>
</feature>
<gene>
    <name evidence="2" type="ORF">SDC9_101006</name>
</gene>
<protein>
    <submittedName>
        <fullName evidence="2">Uncharacterized protein</fullName>
    </submittedName>
</protein>
<evidence type="ECO:0000256" key="1">
    <source>
        <dbReference type="SAM" id="MobiDB-lite"/>
    </source>
</evidence>
<feature type="region of interest" description="Disordered" evidence="1">
    <location>
        <begin position="64"/>
        <end position="117"/>
    </location>
</feature>
<feature type="compositionally biased region" description="Polar residues" evidence="1">
    <location>
        <begin position="94"/>
        <end position="109"/>
    </location>
</feature>
<sequence length="157" mass="17041">MTPRAKPSSPPAKPGSKSAAGWSRTASLKSNSASSIPIPPGSARCASAFRFPMPKRNCCCRERRCRTPPPSRPPVIPAKANSSGWATRKKDSRSPSTPTSFSAKTSGNRLPSRRVARRQRWYSGLLTRPASSTKTLCSVFSSSRRRPNRARNARSAT</sequence>
<proteinExistence type="predicted"/>
<accession>A0A645ALW3</accession>
<reference evidence="2" key="1">
    <citation type="submission" date="2019-08" db="EMBL/GenBank/DDBJ databases">
        <authorList>
            <person name="Kucharzyk K."/>
            <person name="Murdoch R.W."/>
            <person name="Higgins S."/>
            <person name="Loffler F."/>
        </authorList>
    </citation>
    <scope>NUCLEOTIDE SEQUENCE</scope>
</reference>
<feature type="region of interest" description="Disordered" evidence="1">
    <location>
        <begin position="1"/>
        <end position="43"/>
    </location>
</feature>
<name>A0A645ALW3_9ZZZZ</name>
<comment type="caution">
    <text evidence="2">The sequence shown here is derived from an EMBL/GenBank/DDBJ whole genome shotgun (WGS) entry which is preliminary data.</text>
</comment>
<dbReference type="EMBL" id="VSSQ01014709">
    <property type="protein sequence ID" value="MPM54232.1"/>
    <property type="molecule type" value="Genomic_DNA"/>
</dbReference>